<sequence>AIEYVKMFNFTFGLNFSTEDQVAAMQSSVIQLSLLEMIHFSYSAGFDHLTFPDGTRKQENSNAYTISHTIRTKVGDLSLSRSELALLKGLIVCKA</sequence>
<evidence type="ECO:0000313" key="5">
    <source>
        <dbReference type="EMBL" id="GMR45355.1"/>
    </source>
</evidence>
<keyword evidence="1" id="KW-0805">Transcription regulation</keyword>
<dbReference type="InterPro" id="IPR035500">
    <property type="entry name" value="NHR-like_dom_sf"/>
</dbReference>
<organism evidence="5 6">
    <name type="scientific">Pristionchus mayeri</name>
    <dbReference type="NCBI Taxonomy" id="1317129"/>
    <lineage>
        <taxon>Eukaryota</taxon>
        <taxon>Metazoa</taxon>
        <taxon>Ecdysozoa</taxon>
        <taxon>Nematoda</taxon>
        <taxon>Chromadorea</taxon>
        <taxon>Rhabditida</taxon>
        <taxon>Rhabditina</taxon>
        <taxon>Diplogasteromorpha</taxon>
        <taxon>Diplogasteroidea</taxon>
        <taxon>Neodiplogasteridae</taxon>
        <taxon>Pristionchus</taxon>
    </lineage>
</organism>
<feature type="non-terminal residue" evidence="5">
    <location>
        <position position="95"/>
    </location>
</feature>
<keyword evidence="3" id="KW-0675">Receptor</keyword>
<name>A0AAN5CJ75_9BILA</name>
<proteinExistence type="predicted"/>
<evidence type="ECO:0000259" key="4">
    <source>
        <dbReference type="PROSITE" id="PS51843"/>
    </source>
</evidence>
<reference evidence="6" key="1">
    <citation type="submission" date="2022-10" db="EMBL/GenBank/DDBJ databases">
        <title>Genome assembly of Pristionchus species.</title>
        <authorList>
            <person name="Yoshida K."/>
            <person name="Sommer R.J."/>
        </authorList>
    </citation>
    <scope>NUCLEOTIDE SEQUENCE [LARGE SCALE GENOMIC DNA]</scope>
    <source>
        <strain evidence="6">RS5460</strain>
    </source>
</reference>
<accession>A0AAN5CJ75</accession>
<dbReference type="SUPFAM" id="SSF48508">
    <property type="entry name" value="Nuclear receptor ligand-binding domain"/>
    <property type="match status" value="1"/>
</dbReference>
<feature type="non-terminal residue" evidence="5">
    <location>
        <position position="1"/>
    </location>
</feature>
<comment type="caution">
    <text evidence="5">The sequence shown here is derived from an EMBL/GenBank/DDBJ whole genome shotgun (WGS) entry which is preliminary data.</text>
</comment>
<evidence type="ECO:0000256" key="3">
    <source>
        <dbReference type="ARBA" id="ARBA00023170"/>
    </source>
</evidence>
<keyword evidence="6" id="KW-1185">Reference proteome</keyword>
<gene>
    <name evidence="5" type="ORF">PMAYCL1PPCAC_15550</name>
</gene>
<dbReference type="InterPro" id="IPR000536">
    <property type="entry name" value="Nucl_hrmn_rcpt_lig-bd"/>
</dbReference>
<dbReference type="AlphaFoldDB" id="A0AAN5CJ75"/>
<dbReference type="EMBL" id="BTRK01000004">
    <property type="protein sequence ID" value="GMR45355.1"/>
    <property type="molecule type" value="Genomic_DNA"/>
</dbReference>
<protein>
    <recommendedName>
        <fullName evidence="4">NR LBD domain-containing protein</fullName>
    </recommendedName>
</protein>
<evidence type="ECO:0000313" key="6">
    <source>
        <dbReference type="Proteomes" id="UP001328107"/>
    </source>
</evidence>
<keyword evidence="2" id="KW-0804">Transcription</keyword>
<dbReference type="PROSITE" id="PS51843">
    <property type="entry name" value="NR_LBD"/>
    <property type="match status" value="1"/>
</dbReference>
<feature type="domain" description="NR LBD" evidence="4">
    <location>
        <begin position="1"/>
        <end position="95"/>
    </location>
</feature>
<evidence type="ECO:0000256" key="2">
    <source>
        <dbReference type="ARBA" id="ARBA00023163"/>
    </source>
</evidence>
<evidence type="ECO:0000256" key="1">
    <source>
        <dbReference type="ARBA" id="ARBA00023015"/>
    </source>
</evidence>
<dbReference type="Gene3D" id="1.10.565.10">
    <property type="entry name" value="Retinoid X Receptor"/>
    <property type="match status" value="1"/>
</dbReference>
<dbReference type="Proteomes" id="UP001328107">
    <property type="component" value="Unassembled WGS sequence"/>
</dbReference>